<feature type="domain" description="Rab-GAP TBC" evidence="3">
    <location>
        <begin position="915"/>
        <end position="1101"/>
    </location>
</feature>
<accession>A0AAV5AFE3</accession>
<dbReference type="Proteomes" id="UP001050691">
    <property type="component" value="Unassembled WGS sequence"/>
</dbReference>
<name>A0AAV5AFE3_9AGAM</name>
<dbReference type="Gene3D" id="3.90.226.10">
    <property type="entry name" value="2-enoyl-CoA Hydratase, Chain A, domain 1"/>
    <property type="match status" value="1"/>
</dbReference>
<dbReference type="GO" id="GO:0005096">
    <property type="term" value="F:GTPase activator activity"/>
    <property type="evidence" value="ECO:0007669"/>
    <property type="project" value="TreeGrafter"/>
</dbReference>
<feature type="compositionally biased region" description="Basic and acidic residues" evidence="1">
    <location>
        <begin position="843"/>
        <end position="852"/>
    </location>
</feature>
<sequence length="1199" mass="134562">MLFKFVKLLALVDAGVLVLAAPSAHDPCIKVAGKTFAAPADALACLRSFPFNETIRQNVISVVSGVFDFYTFEDYYLNSPPPFQESTSNIRAEIQRINTTSYETDFDFSKDLYQFTTMLNDGHTRWFPACYWSVYQNILPAPPVTLEVDGTQNVFVAPDSVEYLSQLGPDFLSFFKDLNFNWQRLAGAKVLAINGLNPYDYVDDIAHNTSGNYLDHGVRVNSVFSSYRLDDTNAYSQRLGDLAGPVFPEPDSVTFTVILVNHTEPETVVIPYITTFLGVPFTDGSSYWENNCAANNETNGVDLSTQGGSGLTPVPEISLPTRRMPRANVIDGSLKQAIALPTQFQPTVPIIAGESGTVKSYILPDNKTGVLFVGSFEGDETMFQQDTATAIEAFKAAGVTQMIVDITNNGGGFVCLGQWLHEFLAGSENVPVQPGFQSSMRANTLAQKIVQSDIARNVSSMEVFYPPSNWASLKNDVEFPNNFNYITPSLPSFINGESQPTSQRFFNIVFGGKPGEQLQYKGMAGNQVLEWADLDTEIKTGHVKNDPLAPPDLIINANMRVNWRIAYSFFDESKPIAYVSEPASIQFPYTLETYNNPQAVWEFVPDCWQKRDTSEIHDSAGNKQSGEDQISRPSYDYSFEKDDLVDTLTFDSRFFMNQLEIQPTEFEEGEDITQGSEEEGDIGDALDDASYGDLTNVSHENTGTEPIIQPAVMDTTMPSMTSGSPHSTRSEATPLTPPESHISPLTEKLKLQTTDIVPVRQDNSETDSSLVKASSFSTDSLSHDDSERRTNIIPGRLSVESHTTEDNETAAQVASSSQSPSNIHLSVSQRVISKTRPSHLPPKRKEEDQKHTKEWEEMMHRSRMAEHKRLKELQARRLSRELAIEASTLQWERTVLPDWKRAVKDPEIQKLWWKGVPPKLRSVVWEKVTGNSLALSKDAYSQCLSRAKSLMASRRFPTTALSLIESDISTTLPQLHIFHRQHGPLYEDLYNLLCAWVIARADEGLGYVEGIAKIGGMLLLNLNSPNQAFIVMRNLLERSCLRAFYGGHAARDDKRITVYFNFKQYQISPAEYLPDWLVPLFLNHLPIEACSRIWDVFLLEGDSFLFRASLSLLASVESRLFFPDREELLAVLKGESRAAVEVARRDPTSPLRMDENFIIPRYEIYGLSEEIVWERVMETAETWKESTWQRLLLRELPDA</sequence>
<comment type="caution">
    <text evidence="4">The sequence shown here is derived from an EMBL/GenBank/DDBJ whole genome shotgun (WGS) entry which is preliminary data.</text>
</comment>
<evidence type="ECO:0000313" key="4">
    <source>
        <dbReference type="EMBL" id="GJJ13364.1"/>
    </source>
</evidence>
<gene>
    <name evidence="4" type="ORF">Clacol_007616</name>
</gene>
<keyword evidence="2" id="KW-0732">Signal</keyword>
<dbReference type="InterPro" id="IPR000195">
    <property type="entry name" value="Rab-GAP-TBC_dom"/>
</dbReference>
<dbReference type="SUPFAM" id="SSF52096">
    <property type="entry name" value="ClpP/crotonase"/>
    <property type="match status" value="1"/>
</dbReference>
<organism evidence="4 5">
    <name type="scientific">Clathrus columnatus</name>
    <dbReference type="NCBI Taxonomy" id="1419009"/>
    <lineage>
        <taxon>Eukaryota</taxon>
        <taxon>Fungi</taxon>
        <taxon>Dikarya</taxon>
        <taxon>Basidiomycota</taxon>
        <taxon>Agaricomycotina</taxon>
        <taxon>Agaricomycetes</taxon>
        <taxon>Phallomycetidae</taxon>
        <taxon>Phallales</taxon>
        <taxon>Clathraceae</taxon>
        <taxon>Clathrus</taxon>
    </lineage>
</organism>
<feature type="chain" id="PRO_5043327204" description="Rab-GAP TBC domain-containing protein" evidence="2">
    <location>
        <begin position="21"/>
        <end position="1199"/>
    </location>
</feature>
<dbReference type="PANTHER" id="PTHR47219">
    <property type="entry name" value="RAB GTPASE-ACTIVATING PROTEIN 1-LIKE"/>
    <property type="match status" value="1"/>
</dbReference>
<feature type="compositionally biased region" description="Basic and acidic residues" evidence="1">
    <location>
        <begin position="614"/>
        <end position="630"/>
    </location>
</feature>
<dbReference type="SUPFAM" id="SSF47923">
    <property type="entry name" value="Ypt/Rab-GAP domain of gyp1p"/>
    <property type="match status" value="2"/>
</dbReference>
<keyword evidence="5" id="KW-1185">Reference proteome</keyword>
<reference evidence="4" key="1">
    <citation type="submission" date="2021-10" db="EMBL/GenBank/DDBJ databases">
        <title>De novo Genome Assembly of Clathrus columnatus (Basidiomycota, Fungi) Using Illumina and Nanopore Sequence Data.</title>
        <authorList>
            <person name="Ogiso-Tanaka E."/>
            <person name="Itagaki H."/>
            <person name="Hosoya T."/>
            <person name="Hosaka K."/>
        </authorList>
    </citation>
    <scope>NUCLEOTIDE SEQUENCE</scope>
    <source>
        <strain evidence="4">MO-923</strain>
    </source>
</reference>
<evidence type="ECO:0000256" key="1">
    <source>
        <dbReference type="SAM" id="MobiDB-lite"/>
    </source>
</evidence>
<feature type="compositionally biased region" description="Basic and acidic residues" evidence="1">
    <location>
        <begin position="781"/>
        <end position="790"/>
    </location>
</feature>
<dbReference type="Pfam" id="PF00566">
    <property type="entry name" value="RabGAP-TBC"/>
    <property type="match status" value="1"/>
</dbReference>
<dbReference type="PROSITE" id="PS50086">
    <property type="entry name" value="TBC_RABGAP"/>
    <property type="match status" value="1"/>
</dbReference>
<feature type="region of interest" description="Disordered" evidence="1">
    <location>
        <begin position="716"/>
        <end position="807"/>
    </location>
</feature>
<feature type="compositionally biased region" description="Polar residues" evidence="1">
    <location>
        <begin position="766"/>
        <end position="780"/>
    </location>
</feature>
<dbReference type="EMBL" id="BPWL01000008">
    <property type="protein sequence ID" value="GJJ13364.1"/>
    <property type="molecule type" value="Genomic_DNA"/>
</dbReference>
<evidence type="ECO:0000313" key="5">
    <source>
        <dbReference type="Proteomes" id="UP001050691"/>
    </source>
</evidence>
<feature type="compositionally biased region" description="Polar residues" evidence="1">
    <location>
        <begin position="716"/>
        <end position="733"/>
    </location>
</feature>
<feature type="region of interest" description="Disordered" evidence="1">
    <location>
        <begin position="833"/>
        <end position="852"/>
    </location>
</feature>
<dbReference type="Gene3D" id="1.10.8.270">
    <property type="entry name" value="putative rabgap domain of human tbc1 domain family member 14 like domains"/>
    <property type="match status" value="1"/>
</dbReference>
<evidence type="ECO:0000259" key="3">
    <source>
        <dbReference type="PROSITE" id="PS50086"/>
    </source>
</evidence>
<feature type="signal peptide" evidence="2">
    <location>
        <begin position="1"/>
        <end position="20"/>
    </location>
</feature>
<dbReference type="Gene3D" id="1.10.10.750">
    <property type="entry name" value="Ypt/Rab-GAP domain of gyp1p, domain 1"/>
    <property type="match status" value="1"/>
</dbReference>
<dbReference type="AlphaFoldDB" id="A0AAV5AFE3"/>
<evidence type="ECO:0000256" key="2">
    <source>
        <dbReference type="SAM" id="SignalP"/>
    </source>
</evidence>
<protein>
    <recommendedName>
        <fullName evidence="3">Rab-GAP TBC domain-containing protein</fullName>
    </recommendedName>
</protein>
<dbReference type="InterPro" id="IPR035969">
    <property type="entry name" value="Rab-GAP_TBC_sf"/>
</dbReference>
<proteinExistence type="predicted"/>
<dbReference type="PANTHER" id="PTHR47219:SF9">
    <property type="entry name" value="GTPASE ACTIVATING PROTEIN AND CENTROSOME-ASSOCIATED, ISOFORM B"/>
    <property type="match status" value="1"/>
</dbReference>
<dbReference type="InterPro" id="IPR050302">
    <property type="entry name" value="Rab_GAP_TBC_domain"/>
</dbReference>
<dbReference type="GO" id="GO:0031267">
    <property type="term" value="F:small GTPase binding"/>
    <property type="evidence" value="ECO:0007669"/>
    <property type="project" value="TreeGrafter"/>
</dbReference>
<dbReference type="SMART" id="SM00164">
    <property type="entry name" value="TBC"/>
    <property type="match status" value="1"/>
</dbReference>
<dbReference type="Gene3D" id="1.10.472.80">
    <property type="entry name" value="Ypt/Rab-GAP domain of gyp1p, domain 3"/>
    <property type="match status" value="1"/>
</dbReference>
<dbReference type="InterPro" id="IPR029045">
    <property type="entry name" value="ClpP/crotonase-like_dom_sf"/>
</dbReference>
<feature type="region of interest" description="Disordered" evidence="1">
    <location>
        <begin position="614"/>
        <end position="633"/>
    </location>
</feature>